<feature type="repeat" description="ANK" evidence="3">
    <location>
        <begin position="100"/>
        <end position="132"/>
    </location>
</feature>
<dbReference type="Proteomes" id="UP000467841">
    <property type="component" value="Unassembled WGS sequence"/>
</dbReference>
<dbReference type="EMBL" id="CACVBM020001806">
    <property type="protein sequence ID" value="CAA7059903.1"/>
    <property type="molecule type" value="Genomic_DNA"/>
</dbReference>
<evidence type="ECO:0000256" key="3">
    <source>
        <dbReference type="PROSITE-ProRule" id="PRU00023"/>
    </source>
</evidence>
<dbReference type="InterPro" id="IPR002110">
    <property type="entry name" value="Ankyrin_rpt"/>
</dbReference>
<dbReference type="PANTHER" id="PTHR24198">
    <property type="entry name" value="ANKYRIN REPEAT AND PROTEIN KINASE DOMAIN-CONTAINING PROTEIN"/>
    <property type="match status" value="1"/>
</dbReference>
<keyword evidence="5" id="KW-1185">Reference proteome</keyword>
<dbReference type="PROSITE" id="PS50297">
    <property type="entry name" value="ANK_REP_REGION"/>
    <property type="match status" value="1"/>
</dbReference>
<evidence type="ECO:0000313" key="4">
    <source>
        <dbReference type="EMBL" id="CAA7059903.1"/>
    </source>
</evidence>
<dbReference type="SMART" id="SM00248">
    <property type="entry name" value="ANK"/>
    <property type="match status" value="5"/>
</dbReference>
<proteinExistence type="predicted"/>
<keyword evidence="1" id="KW-0677">Repeat</keyword>
<evidence type="ECO:0000256" key="2">
    <source>
        <dbReference type="ARBA" id="ARBA00023043"/>
    </source>
</evidence>
<accession>A0A6D2L6A0</accession>
<dbReference type="Gene3D" id="1.25.40.20">
    <property type="entry name" value="Ankyrin repeat-containing domain"/>
    <property type="match status" value="3"/>
</dbReference>
<dbReference type="PROSITE" id="PS50088">
    <property type="entry name" value="ANK_REPEAT"/>
    <property type="match status" value="2"/>
</dbReference>
<evidence type="ECO:0000256" key="1">
    <source>
        <dbReference type="ARBA" id="ARBA00022737"/>
    </source>
</evidence>
<keyword evidence="2 3" id="KW-0040">ANK repeat</keyword>
<dbReference type="OrthoDB" id="539213at2759"/>
<sequence>MDFVRDAAASGNLQALTVALNELPNDPNRSIQLRSVISSTIHGGHFDCFELFVDSGASLDHPNAAGQRPVHLASEDHNRLNFLILLLEVRLELMDSVNGDGATPLHVAVSSANELGVEHLLNHGADTERINLNQQTPLHLACHHGFPVIVFQLLNGEADREASDAAGQRPLHFACALESSLCAELLLQHEEHAEHPAADIEALNPAAILS</sequence>
<comment type="caution">
    <text evidence="4">The sequence shown here is derived from an EMBL/GenBank/DDBJ whole genome shotgun (WGS) entry which is preliminary data.</text>
</comment>
<organism evidence="4 5">
    <name type="scientific">Microthlaspi erraticum</name>
    <dbReference type="NCBI Taxonomy" id="1685480"/>
    <lineage>
        <taxon>Eukaryota</taxon>
        <taxon>Viridiplantae</taxon>
        <taxon>Streptophyta</taxon>
        <taxon>Embryophyta</taxon>
        <taxon>Tracheophyta</taxon>
        <taxon>Spermatophyta</taxon>
        <taxon>Magnoliopsida</taxon>
        <taxon>eudicotyledons</taxon>
        <taxon>Gunneridae</taxon>
        <taxon>Pentapetalae</taxon>
        <taxon>rosids</taxon>
        <taxon>malvids</taxon>
        <taxon>Brassicales</taxon>
        <taxon>Brassicaceae</taxon>
        <taxon>Coluteocarpeae</taxon>
        <taxon>Microthlaspi</taxon>
    </lineage>
</organism>
<dbReference type="InterPro" id="IPR036770">
    <property type="entry name" value="Ankyrin_rpt-contain_sf"/>
</dbReference>
<dbReference type="SUPFAM" id="SSF48403">
    <property type="entry name" value="Ankyrin repeat"/>
    <property type="match status" value="1"/>
</dbReference>
<evidence type="ECO:0000313" key="5">
    <source>
        <dbReference type="Proteomes" id="UP000467841"/>
    </source>
</evidence>
<protein>
    <submittedName>
        <fullName evidence="4">Uncharacterized protein</fullName>
    </submittedName>
</protein>
<name>A0A6D2L6A0_9BRAS</name>
<reference evidence="4" key="1">
    <citation type="submission" date="2020-01" db="EMBL/GenBank/DDBJ databases">
        <authorList>
            <person name="Mishra B."/>
        </authorList>
    </citation>
    <scope>NUCLEOTIDE SEQUENCE [LARGE SCALE GENOMIC DNA]</scope>
</reference>
<feature type="repeat" description="ANK" evidence="3">
    <location>
        <begin position="133"/>
        <end position="165"/>
    </location>
</feature>
<dbReference type="Pfam" id="PF12796">
    <property type="entry name" value="Ank_2"/>
    <property type="match status" value="1"/>
</dbReference>
<gene>
    <name evidence="4" type="ORF">MERR_LOCUS47139</name>
</gene>
<dbReference type="AlphaFoldDB" id="A0A6D2L6A0"/>
<dbReference type="PANTHER" id="PTHR24198:SF165">
    <property type="entry name" value="ANKYRIN REPEAT-CONTAINING PROTEIN-RELATED"/>
    <property type="match status" value="1"/>
</dbReference>